<gene>
    <name evidence="7" type="ORF">H0A72_07195</name>
</gene>
<evidence type="ECO:0000313" key="8">
    <source>
        <dbReference type="Proteomes" id="UP000559809"/>
    </source>
</evidence>
<sequence length="318" mass="33653">MNSRFGALVAQPVALVLISIAPMLLPSLRPLLLVAMSIALCAIGLLILLRAGQVSFGHALYFAIGAYVVAFGSRAGGLDLWVLLGLALVCSVAAGALLGTILVRYRGIFYGMLNLAFSMLGYTVFLRAYSYTGGSDGIRVVPPPMLGFSLDAYEFGWGLYYCAVALLALVFWMVHRYLHSPLGAALGAVKTNEVRLEYLGISAYRVMFVAHVSAAGLAGLGGGLVALSTGHVTPDLAYWSLSAEFVFVAVLGGTANVVGALIGAVSFELIRSYASIYAGNAWQLILGTVLVFVVLFAPQGLWGVVQRVLPARAKEERL</sequence>
<feature type="transmembrane region" description="Helical" evidence="6">
    <location>
        <begin position="155"/>
        <end position="174"/>
    </location>
</feature>
<evidence type="ECO:0000256" key="3">
    <source>
        <dbReference type="ARBA" id="ARBA00022692"/>
    </source>
</evidence>
<keyword evidence="3 6" id="KW-0812">Transmembrane</keyword>
<dbReference type="InterPro" id="IPR043428">
    <property type="entry name" value="LivM-like"/>
</dbReference>
<evidence type="ECO:0000256" key="1">
    <source>
        <dbReference type="ARBA" id="ARBA00004651"/>
    </source>
</evidence>
<dbReference type="PANTHER" id="PTHR30482">
    <property type="entry name" value="HIGH-AFFINITY BRANCHED-CHAIN AMINO ACID TRANSPORT SYSTEM PERMEASE"/>
    <property type="match status" value="1"/>
</dbReference>
<dbReference type="Proteomes" id="UP000559809">
    <property type="component" value="Unassembled WGS sequence"/>
</dbReference>
<feature type="transmembrane region" description="Helical" evidence="6">
    <location>
        <begin position="7"/>
        <end position="25"/>
    </location>
</feature>
<name>A0A853G3K8_9BURK</name>
<dbReference type="InterPro" id="IPR001851">
    <property type="entry name" value="ABC_transp_permease"/>
</dbReference>
<evidence type="ECO:0000256" key="6">
    <source>
        <dbReference type="SAM" id="Phobius"/>
    </source>
</evidence>
<dbReference type="AlphaFoldDB" id="A0A853G3K8"/>
<dbReference type="RefSeq" id="WP_180154380.1">
    <property type="nucleotide sequence ID" value="NZ_JACCEM010000003.1"/>
</dbReference>
<accession>A0A853G3K8</accession>
<protein>
    <submittedName>
        <fullName evidence="7">Branched-chain amino acid ABC transporter permease</fullName>
    </submittedName>
</protein>
<dbReference type="PANTHER" id="PTHR30482:SF17">
    <property type="entry name" value="ABC TRANSPORTER ATP-BINDING PROTEIN"/>
    <property type="match status" value="1"/>
</dbReference>
<evidence type="ECO:0000256" key="2">
    <source>
        <dbReference type="ARBA" id="ARBA00022475"/>
    </source>
</evidence>
<dbReference type="EMBL" id="JACCEM010000003">
    <property type="protein sequence ID" value="NYT49096.1"/>
    <property type="molecule type" value="Genomic_DNA"/>
</dbReference>
<feature type="transmembrane region" description="Helical" evidence="6">
    <location>
        <begin position="203"/>
        <end position="225"/>
    </location>
</feature>
<dbReference type="CDD" id="cd06581">
    <property type="entry name" value="TM_PBP1_LivM_like"/>
    <property type="match status" value="1"/>
</dbReference>
<feature type="transmembrane region" description="Helical" evidence="6">
    <location>
        <begin position="282"/>
        <end position="302"/>
    </location>
</feature>
<keyword evidence="2" id="KW-1003">Cell membrane</keyword>
<comment type="subcellular location">
    <subcellularLocation>
        <location evidence="1">Cell membrane</location>
        <topology evidence="1">Multi-pass membrane protein</topology>
    </subcellularLocation>
</comment>
<keyword evidence="4 6" id="KW-1133">Transmembrane helix</keyword>
<feature type="transmembrane region" description="Helical" evidence="6">
    <location>
        <begin position="80"/>
        <end position="101"/>
    </location>
</feature>
<feature type="transmembrane region" description="Helical" evidence="6">
    <location>
        <begin position="245"/>
        <end position="270"/>
    </location>
</feature>
<organism evidence="7 8">
    <name type="scientific">Parapusillimonas granuli</name>
    <dbReference type="NCBI Taxonomy" id="380911"/>
    <lineage>
        <taxon>Bacteria</taxon>
        <taxon>Pseudomonadati</taxon>
        <taxon>Pseudomonadota</taxon>
        <taxon>Betaproteobacteria</taxon>
        <taxon>Burkholderiales</taxon>
        <taxon>Alcaligenaceae</taxon>
        <taxon>Parapusillimonas</taxon>
    </lineage>
</organism>
<feature type="transmembrane region" description="Helical" evidence="6">
    <location>
        <begin position="31"/>
        <end position="49"/>
    </location>
</feature>
<dbReference type="GO" id="GO:0015658">
    <property type="term" value="F:branched-chain amino acid transmembrane transporter activity"/>
    <property type="evidence" value="ECO:0007669"/>
    <property type="project" value="InterPro"/>
</dbReference>
<evidence type="ECO:0000256" key="5">
    <source>
        <dbReference type="ARBA" id="ARBA00023136"/>
    </source>
</evidence>
<comment type="caution">
    <text evidence="7">The sequence shown here is derived from an EMBL/GenBank/DDBJ whole genome shotgun (WGS) entry which is preliminary data.</text>
</comment>
<feature type="transmembrane region" description="Helical" evidence="6">
    <location>
        <begin position="56"/>
        <end position="74"/>
    </location>
</feature>
<evidence type="ECO:0000313" key="7">
    <source>
        <dbReference type="EMBL" id="NYT49096.1"/>
    </source>
</evidence>
<keyword evidence="5 6" id="KW-0472">Membrane</keyword>
<keyword evidence="8" id="KW-1185">Reference proteome</keyword>
<evidence type="ECO:0000256" key="4">
    <source>
        <dbReference type="ARBA" id="ARBA00022989"/>
    </source>
</evidence>
<dbReference type="Pfam" id="PF02653">
    <property type="entry name" value="BPD_transp_2"/>
    <property type="match status" value="1"/>
</dbReference>
<proteinExistence type="predicted"/>
<dbReference type="GO" id="GO:0005886">
    <property type="term" value="C:plasma membrane"/>
    <property type="evidence" value="ECO:0007669"/>
    <property type="project" value="UniProtKB-SubCell"/>
</dbReference>
<reference evidence="7 8" key="1">
    <citation type="submission" date="2020-07" db="EMBL/GenBank/DDBJ databases">
        <title>Taxonomic revisions and descriptions of new bacterial species based on genomic comparisons in the high-G+C-content subgroup of the family Alcaligenaceae.</title>
        <authorList>
            <person name="Szabo A."/>
            <person name="Felfoldi T."/>
        </authorList>
    </citation>
    <scope>NUCLEOTIDE SEQUENCE [LARGE SCALE GENOMIC DNA]</scope>
    <source>
        <strain evidence="7 8">LMG 24012</strain>
    </source>
</reference>
<feature type="transmembrane region" description="Helical" evidence="6">
    <location>
        <begin position="108"/>
        <end position="129"/>
    </location>
</feature>